<reference evidence="3" key="1">
    <citation type="journal article" date="2019" name="Nat. Commun.">
        <title>The genome of broomcorn millet.</title>
        <authorList>
            <person name="Zou C."/>
            <person name="Miki D."/>
            <person name="Li D."/>
            <person name="Tang Q."/>
            <person name="Xiao L."/>
            <person name="Rajput S."/>
            <person name="Deng P."/>
            <person name="Jia W."/>
            <person name="Huang R."/>
            <person name="Zhang M."/>
            <person name="Sun Y."/>
            <person name="Hu J."/>
            <person name="Fu X."/>
            <person name="Schnable P.S."/>
            <person name="Li F."/>
            <person name="Zhang H."/>
            <person name="Feng B."/>
            <person name="Zhu X."/>
            <person name="Liu R."/>
            <person name="Schnable J.C."/>
            <person name="Zhu J.-K."/>
            <person name="Zhang H."/>
        </authorList>
    </citation>
    <scope>NUCLEOTIDE SEQUENCE [LARGE SCALE GENOMIC DNA]</scope>
</reference>
<dbReference type="STRING" id="4540.A0A3L6PX81"/>
<evidence type="ECO:0000313" key="3">
    <source>
        <dbReference type="Proteomes" id="UP000275267"/>
    </source>
</evidence>
<feature type="region of interest" description="Disordered" evidence="1">
    <location>
        <begin position="49"/>
        <end position="85"/>
    </location>
</feature>
<comment type="caution">
    <text evidence="2">The sequence shown here is derived from an EMBL/GenBank/DDBJ whole genome shotgun (WGS) entry which is preliminary data.</text>
</comment>
<sequence length="85" mass="8473">MEGAWRKVRKALGLRLCAHAPVLGGGGVRRATAGAGVCRRDAAVAVASALAGESGPSTPAGALRLSKSGGRPSSSSSSSKVRLRF</sequence>
<gene>
    <name evidence="2" type="ORF">C2845_PM16G11230</name>
</gene>
<organism evidence="2 3">
    <name type="scientific">Panicum miliaceum</name>
    <name type="common">Proso millet</name>
    <name type="synonym">Broomcorn millet</name>
    <dbReference type="NCBI Taxonomy" id="4540"/>
    <lineage>
        <taxon>Eukaryota</taxon>
        <taxon>Viridiplantae</taxon>
        <taxon>Streptophyta</taxon>
        <taxon>Embryophyta</taxon>
        <taxon>Tracheophyta</taxon>
        <taxon>Spermatophyta</taxon>
        <taxon>Magnoliopsida</taxon>
        <taxon>Liliopsida</taxon>
        <taxon>Poales</taxon>
        <taxon>Poaceae</taxon>
        <taxon>PACMAD clade</taxon>
        <taxon>Panicoideae</taxon>
        <taxon>Panicodae</taxon>
        <taxon>Paniceae</taxon>
        <taxon>Panicinae</taxon>
        <taxon>Panicum</taxon>
        <taxon>Panicum sect. Panicum</taxon>
    </lineage>
</organism>
<evidence type="ECO:0000313" key="2">
    <source>
        <dbReference type="EMBL" id="RLM66225.1"/>
    </source>
</evidence>
<accession>A0A3L6PX81</accession>
<dbReference type="AlphaFoldDB" id="A0A3L6PX81"/>
<protein>
    <submittedName>
        <fullName evidence="2">Uncharacterized protein</fullName>
    </submittedName>
</protein>
<name>A0A3L6PX81_PANMI</name>
<dbReference type="EMBL" id="PQIB02000015">
    <property type="protein sequence ID" value="RLM66225.1"/>
    <property type="molecule type" value="Genomic_DNA"/>
</dbReference>
<evidence type="ECO:0000256" key="1">
    <source>
        <dbReference type="SAM" id="MobiDB-lite"/>
    </source>
</evidence>
<proteinExistence type="predicted"/>
<keyword evidence="3" id="KW-1185">Reference proteome</keyword>
<feature type="compositionally biased region" description="Low complexity" evidence="1">
    <location>
        <begin position="63"/>
        <end position="85"/>
    </location>
</feature>
<dbReference type="Proteomes" id="UP000275267">
    <property type="component" value="Unassembled WGS sequence"/>
</dbReference>